<dbReference type="FunFam" id="3.40.120.10:FF:000035">
    <property type="entry name" value="Pgm3p"/>
    <property type="match status" value="1"/>
</dbReference>
<comment type="similarity">
    <text evidence="3">Belongs to the phosphohexose mutase family.</text>
</comment>
<dbReference type="InterPro" id="IPR036900">
    <property type="entry name" value="A-D-PHexomutase_C_sf"/>
</dbReference>
<feature type="domain" description="Alpha-D-phosphohexomutase alpha/beta/alpha" evidence="12">
    <location>
        <begin position="221"/>
        <end position="328"/>
    </location>
</feature>
<evidence type="ECO:0000256" key="8">
    <source>
        <dbReference type="ARBA" id="ARBA00022842"/>
    </source>
</evidence>
<dbReference type="PANTHER" id="PTHR45745:SF1">
    <property type="entry name" value="PHOSPHOGLUCOMUTASE 2B-RELATED"/>
    <property type="match status" value="1"/>
</dbReference>
<accession>A0A1Q3A684</accession>
<dbReference type="AlphaFoldDB" id="A0A1Q3A684"/>
<keyword evidence="10" id="KW-0119">Carbohydrate metabolism</keyword>
<keyword evidence="7" id="KW-0479">Metal-binding</keyword>
<dbReference type="SUPFAM" id="SSF53738">
    <property type="entry name" value="Phosphoglucomutase, first 3 domains"/>
    <property type="match status" value="3"/>
</dbReference>
<sequence>MSSNIPENLKQPISLWLAQDRNEKTCKEIAELCDAENWSELHERLNSRLQFGTAGLRARMEAGFSRMNTLVVIQATQGLAQYIKKQFPDHLVAVVGHDHRFNSMDFAKATATVLLKAGFEVHYLNQGDSYVHTPMVPFTVDRVKASVGVMITASHNPKLDNGYKVYYANGCQIIPPHDSAIARSIESNLEPGNGVWDWDQTMQQAADEGKLIYGRDKMLEQYISCVKDSFVTELDSLPKGKPWFVYTPMHGVGYQVFDQIASKILQLEVNRDFLVVSEQLNPDPEFPTVQFPNPEEKGALDLAIKLAENHGIKLVIASDPDADRFSVAFKGPHGWQQLSGNDIGFLFAYYELQKYRGFDAEYQKSHPLAMLNSTVSSQMINSMAALEGFHHEDTLTGFKWIGNRVLELEARGYYVPFGFEEAIGYMFPATEHDKDGISAAVVFLQAYHSWISQGKSPLDILDEASAKYGVFREYNGYYLVDEPSLTNKTFAYIREDYTPKGENYPRTIGDLQVKTFRDLTTGYQSDTPNNIPNLHVDPSSQMITIVAQPKGGGSGEHVRFTLRGSGTEPKLKVYIEAGAQSDPRARELARQTWDILREEWFNRPGLTTKF</sequence>
<dbReference type="SUPFAM" id="SSF55957">
    <property type="entry name" value="Phosphoglucomutase, C-terminal domain"/>
    <property type="match status" value="1"/>
</dbReference>
<dbReference type="CDD" id="cd05799">
    <property type="entry name" value="PGM2"/>
    <property type="match status" value="1"/>
</dbReference>
<dbReference type="GO" id="GO:0005634">
    <property type="term" value="C:nucleus"/>
    <property type="evidence" value="ECO:0007669"/>
    <property type="project" value="TreeGrafter"/>
</dbReference>
<protein>
    <recommendedName>
        <fullName evidence="16">Phosphoribomutase</fullName>
    </recommendedName>
</protein>
<evidence type="ECO:0000259" key="11">
    <source>
        <dbReference type="Pfam" id="PF02878"/>
    </source>
</evidence>
<reference evidence="14 15" key="1">
    <citation type="submission" date="2016-08" db="EMBL/GenBank/DDBJ databases">
        <title>Draft genome sequence of allopolyploid Zygosaccharomyces rouxii.</title>
        <authorList>
            <person name="Watanabe J."/>
            <person name="Uehara K."/>
            <person name="Mogi Y."/>
            <person name="Tsukioka Y."/>
        </authorList>
    </citation>
    <scope>NUCLEOTIDE SEQUENCE [LARGE SCALE GENOMIC DNA]</scope>
    <source>
        <strain evidence="14 15">NBRC 110957</strain>
    </source>
</reference>
<dbReference type="Pfam" id="PF02878">
    <property type="entry name" value="PGM_PMM_I"/>
    <property type="match status" value="1"/>
</dbReference>
<evidence type="ECO:0000256" key="9">
    <source>
        <dbReference type="ARBA" id="ARBA00023235"/>
    </source>
</evidence>
<evidence type="ECO:0000256" key="2">
    <source>
        <dbReference type="ARBA" id="ARBA00004496"/>
    </source>
</evidence>
<dbReference type="Gene3D" id="3.40.120.10">
    <property type="entry name" value="Alpha-D-Glucose-1,6-Bisphosphate, subunit A, domain 3"/>
    <property type="match status" value="3"/>
</dbReference>
<evidence type="ECO:0000256" key="5">
    <source>
        <dbReference type="ARBA" id="ARBA00022526"/>
    </source>
</evidence>
<evidence type="ECO:0000256" key="10">
    <source>
        <dbReference type="ARBA" id="ARBA00023277"/>
    </source>
</evidence>
<keyword evidence="6" id="KW-0597">Phosphoprotein</keyword>
<evidence type="ECO:0000256" key="6">
    <source>
        <dbReference type="ARBA" id="ARBA00022553"/>
    </source>
</evidence>
<proteinExistence type="inferred from homology"/>
<dbReference type="GO" id="GO:0008973">
    <property type="term" value="F:phosphopentomutase activity"/>
    <property type="evidence" value="ECO:0007669"/>
    <property type="project" value="TreeGrafter"/>
</dbReference>
<comment type="cofactor">
    <cofactor evidence="1">
        <name>Mg(2+)</name>
        <dbReference type="ChEBI" id="CHEBI:18420"/>
    </cofactor>
</comment>
<dbReference type="OrthoDB" id="8300170at2759"/>
<dbReference type="GO" id="GO:0006166">
    <property type="term" value="P:purine ribonucleoside salvage"/>
    <property type="evidence" value="ECO:0007669"/>
    <property type="project" value="TreeGrafter"/>
</dbReference>
<evidence type="ECO:0000313" key="15">
    <source>
        <dbReference type="Proteomes" id="UP000187013"/>
    </source>
</evidence>
<dbReference type="PANTHER" id="PTHR45745">
    <property type="entry name" value="PHOSPHOMANNOMUTASE 45A"/>
    <property type="match status" value="1"/>
</dbReference>
<comment type="caution">
    <text evidence="14">The sequence shown here is derived from an EMBL/GenBank/DDBJ whole genome shotgun (WGS) entry which is preliminary data.</text>
</comment>
<evidence type="ECO:0000259" key="13">
    <source>
        <dbReference type="Pfam" id="PF02880"/>
    </source>
</evidence>
<evidence type="ECO:0000256" key="1">
    <source>
        <dbReference type="ARBA" id="ARBA00001946"/>
    </source>
</evidence>
<evidence type="ECO:0000256" key="7">
    <source>
        <dbReference type="ARBA" id="ARBA00022723"/>
    </source>
</evidence>
<evidence type="ECO:0008006" key="16">
    <source>
        <dbReference type="Google" id="ProtNLM"/>
    </source>
</evidence>
<dbReference type="InterPro" id="IPR005846">
    <property type="entry name" value="A-D-PHexomutase_a/b/a-III"/>
</dbReference>
<dbReference type="EMBL" id="BDGX01000030">
    <property type="protein sequence ID" value="GAV51167.1"/>
    <property type="molecule type" value="Genomic_DNA"/>
</dbReference>
<keyword evidence="5" id="KW-0313">Glucose metabolism</keyword>
<keyword evidence="4" id="KW-0963">Cytoplasm</keyword>
<organism evidence="14 15">
    <name type="scientific">Zygosaccharomyces rouxii</name>
    <dbReference type="NCBI Taxonomy" id="4956"/>
    <lineage>
        <taxon>Eukaryota</taxon>
        <taxon>Fungi</taxon>
        <taxon>Dikarya</taxon>
        <taxon>Ascomycota</taxon>
        <taxon>Saccharomycotina</taxon>
        <taxon>Saccharomycetes</taxon>
        <taxon>Saccharomycetales</taxon>
        <taxon>Saccharomycetaceae</taxon>
        <taxon>Zygosaccharomyces</taxon>
    </lineage>
</organism>
<feature type="domain" description="Alpha-D-phosphohexomutase alpha/beta/alpha" evidence="13">
    <location>
        <begin position="340"/>
        <end position="467"/>
    </location>
</feature>
<keyword evidence="9" id="KW-0413">Isomerase</keyword>
<evidence type="ECO:0000259" key="12">
    <source>
        <dbReference type="Pfam" id="PF02879"/>
    </source>
</evidence>
<dbReference type="InterPro" id="IPR016066">
    <property type="entry name" value="A-D-PHexomutase_CS"/>
</dbReference>
<evidence type="ECO:0000256" key="4">
    <source>
        <dbReference type="ARBA" id="ARBA00022490"/>
    </source>
</evidence>
<name>A0A1Q3A684_ZYGRO</name>
<dbReference type="InterPro" id="IPR016055">
    <property type="entry name" value="A-D-PHexomutase_a/b/a-I/II/III"/>
</dbReference>
<dbReference type="Pfam" id="PF02880">
    <property type="entry name" value="PGM_PMM_III"/>
    <property type="match status" value="1"/>
</dbReference>
<dbReference type="GO" id="GO:0006006">
    <property type="term" value="P:glucose metabolic process"/>
    <property type="evidence" value="ECO:0007669"/>
    <property type="project" value="UniProtKB-KW"/>
</dbReference>
<dbReference type="GO" id="GO:0000287">
    <property type="term" value="F:magnesium ion binding"/>
    <property type="evidence" value="ECO:0007669"/>
    <property type="project" value="InterPro"/>
</dbReference>
<dbReference type="GO" id="GO:0005737">
    <property type="term" value="C:cytoplasm"/>
    <property type="evidence" value="ECO:0007669"/>
    <property type="project" value="UniProtKB-SubCell"/>
</dbReference>
<keyword evidence="8" id="KW-0460">Magnesium</keyword>
<dbReference type="eggNOG" id="KOG1220">
    <property type="taxonomic scope" value="Eukaryota"/>
</dbReference>
<dbReference type="Pfam" id="PF02879">
    <property type="entry name" value="PGM_PMM_II"/>
    <property type="match status" value="1"/>
</dbReference>
<dbReference type="InterPro" id="IPR005845">
    <property type="entry name" value="A-D-PHexomutase_a/b/a-II"/>
</dbReference>
<gene>
    <name evidence="14" type="ORF">ZYGR_0AD03500</name>
</gene>
<feature type="domain" description="Alpha-D-phosphohexomutase alpha/beta/alpha" evidence="11">
    <location>
        <begin position="49"/>
        <end position="188"/>
    </location>
</feature>
<dbReference type="PROSITE" id="PS00710">
    <property type="entry name" value="PGM_PMM"/>
    <property type="match status" value="1"/>
</dbReference>
<evidence type="ECO:0000313" key="14">
    <source>
        <dbReference type="EMBL" id="GAV51167.1"/>
    </source>
</evidence>
<dbReference type="Proteomes" id="UP000187013">
    <property type="component" value="Unassembled WGS sequence"/>
</dbReference>
<comment type="subcellular location">
    <subcellularLocation>
        <location evidence="2">Cytoplasm</location>
    </subcellularLocation>
</comment>
<evidence type="ECO:0000256" key="3">
    <source>
        <dbReference type="ARBA" id="ARBA00010231"/>
    </source>
</evidence>
<dbReference type="InterPro" id="IPR005844">
    <property type="entry name" value="A-D-PHexomutase_a/b/a-I"/>
</dbReference>